<sequence>MVYRGRPSKSCRECRRRDIKCDKKKDGCSQCSRAKLACPGYHNPKELIILNESDATIKRVSVNQTIRHSSSPNPLSTRLLPTVMQRAKGLYISQYVRAMPATSIFSFMQIFYPPLVHDIPLLETVTRAVFMVNFSLSHGCHAALHHARAMYGSALRMTRKALQQPDEVMLDRTLFSVILMCVFERLANLEDDELVVPRSHLSGACELMSLRGTGQFADKRSPTMLLHLTELVVLDCLATGSVIPLEFLSLRRMALDNAVDTSSLKWRFWDIMLRYVQLENSVTLGHRPEEDILSAAQLDLELKELTCWLPAFVSRRRSPMPLDMSLTGVDIYPDCKSLTNWNNVRVVRLLLAKIVREQCTQLLVSSADHTSLGDLLYESNRKAIDLTSDILYSCPSEVLSSQQPCDLTLNTLLWHLYVAKSQGLPMGHLEPSLHDQMLRLSTIQAPGQRATVQKILTSSDEDSRNVWKIWLKFGRNEFLI</sequence>
<evidence type="ECO:0000256" key="1">
    <source>
        <dbReference type="ARBA" id="ARBA00023015"/>
    </source>
</evidence>
<evidence type="ECO:0000256" key="2">
    <source>
        <dbReference type="ARBA" id="ARBA00023125"/>
    </source>
</evidence>
<dbReference type="AlphaFoldDB" id="A0A2V5H3B3"/>
<dbReference type="GO" id="GO:0000981">
    <property type="term" value="F:DNA-binding transcription factor activity, RNA polymerase II-specific"/>
    <property type="evidence" value="ECO:0007669"/>
    <property type="project" value="InterPro"/>
</dbReference>
<keyword evidence="7" id="KW-1185">Reference proteome</keyword>
<name>A0A2V5H3B3_ASPV1</name>
<dbReference type="CDD" id="cd00067">
    <property type="entry name" value="GAL4"/>
    <property type="match status" value="1"/>
</dbReference>
<dbReference type="SUPFAM" id="SSF57701">
    <property type="entry name" value="Zn2/Cys6 DNA-binding domain"/>
    <property type="match status" value="1"/>
</dbReference>
<dbReference type="InterPro" id="IPR053175">
    <property type="entry name" value="DHMBA_Reg_Transcription_Factor"/>
</dbReference>
<protein>
    <submittedName>
        <fullName evidence="6">C6 transcription factor</fullName>
    </submittedName>
</protein>
<keyword evidence="3" id="KW-0804">Transcription</keyword>
<evidence type="ECO:0000313" key="7">
    <source>
        <dbReference type="Proteomes" id="UP000249829"/>
    </source>
</evidence>
<evidence type="ECO:0000259" key="5">
    <source>
        <dbReference type="PROSITE" id="PS50048"/>
    </source>
</evidence>
<organism evidence="6 7">
    <name type="scientific">Aspergillus violaceofuscus (strain CBS 115571)</name>
    <dbReference type="NCBI Taxonomy" id="1450538"/>
    <lineage>
        <taxon>Eukaryota</taxon>
        <taxon>Fungi</taxon>
        <taxon>Dikarya</taxon>
        <taxon>Ascomycota</taxon>
        <taxon>Pezizomycotina</taxon>
        <taxon>Eurotiomycetes</taxon>
        <taxon>Eurotiomycetidae</taxon>
        <taxon>Eurotiales</taxon>
        <taxon>Aspergillaceae</taxon>
        <taxon>Aspergillus</taxon>
    </lineage>
</organism>
<evidence type="ECO:0000256" key="3">
    <source>
        <dbReference type="ARBA" id="ARBA00023163"/>
    </source>
</evidence>
<keyword evidence="4" id="KW-0539">Nucleus</keyword>
<feature type="domain" description="Zn(2)-C6 fungal-type" evidence="5">
    <location>
        <begin position="10"/>
        <end position="38"/>
    </location>
</feature>
<reference evidence="6 7" key="1">
    <citation type="submission" date="2018-02" db="EMBL/GenBank/DDBJ databases">
        <title>The genomes of Aspergillus section Nigri reveals drivers in fungal speciation.</title>
        <authorList>
            <consortium name="DOE Joint Genome Institute"/>
            <person name="Vesth T.C."/>
            <person name="Nybo J."/>
            <person name="Theobald S."/>
            <person name="Brandl J."/>
            <person name="Frisvad J.C."/>
            <person name="Nielsen K.F."/>
            <person name="Lyhne E.K."/>
            <person name="Kogle M.E."/>
            <person name="Kuo A."/>
            <person name="Riley R."/>
            <person name="Clum A."/>
            <person name="Nolan M."/>
            <person name="Lipzen A."/>
            <person name="Salamov A."/>
            <person name="Henrissat B."/>
            <person name="Wiebenga A."/>
            <person name="De vries R.P."/>
            <person name="Grigoriev I.V."/>
            <person name="Mortensen U.H."/>
            <person name="Andersen M.R."/>
            <person name="Baker S.E."/>
        </authorList>
    </citation>
    <scope>NUCLEOTIDE SEQUENCE [LARGE SCALE GENOMIC DNA]</scope>
    <source>
        <strain evidence="6 7">CBS 115571</strain>
    </source>
</reference>
<dbReference type="InterPro" id="IPR001138">
    <property type="entry name" value="Zn2Cys6_DnaBD"/>
</dbReference>
<dbReference type="PANTHER" id="PTHR38791">
    <property type="entry name" value="ZN(II)2CYS6 TRANSCRIPTION FACTOR (EUROFUNG)-RELATED-RELATED"/>
    <property type="match status" value="1"/>
</dbReference>
<accession>A0A2V5H3B3</accession>
<dbReference type="Proteomes" id="UP000249829">
    <property type="component" value="Unassembled WGS sequence"/>
</dbReference>
<dbReference type="EMBL" id="KZ825144">
    <property type="protein sequence ID" value="PYI18459.1"/>
    <property type="molecule type" value="Genomic_DNA"/>
</dbReference>
<dbReference type="OMA" id="CWNNIRV"/>
<dbReference type="SMART" id="SM00066">
    <property type="entry name" value="GAL4"/>
    <property type="match status" value="1"/>
</dbReference>
<keyword evidence="1" id="KW-0805">Transcription regulation</keyword>
<proteinExistence type="predicted"/>
<dbReference type="Gene3D" id="4.10.240.10">
    <property type="entry name" value="Zn(2)-C6 fungal-type DNA-binding domain"/>
    <property type="match status" value="1"/>
</dbReference>
<dbReference type="PROSITE" id="PS50048">
    <property type="entry name" value="ZN2_CY6_FUNGAL_2"/>
    <property type="match status" value="1"/>
</dbReference>
<evidence type="ECO:0000313" key="6">
    <source>
        <dbReference type="EMBL" id="PYI18459.1"/>
    </source>
</evidence>
<evidence type="ECO:0000256" key="4">
    <source>
        <dbReference type="ARBA" id="ARBA00023242"/>
    </source>
</evidence>
<dbReference type="InterPro" id="IPR036864">
    <property type="entry name" value="Zn2-C6_fun-type_DNA-bd_sf"/>
</dbReference>
<dbReference type="GO" id="GO:0008270">
    <property type="term" value="F:zinc ion binding"/>
    <property type="evidence" value="ECO:0007669"/>
    <property type="project" value="InterPro"/>
</dbReference>
<keyword evidence="2" id="KW-0238">DNA-binding</keyword>
<gene>
    <name evidence="6" type="ORF">BO99DRAFT_166797</name>
</gene>
<dbReference type="STRING" id="1450538.A0A2V5H3B3"/>
<dbReference type="GO" id="GO:0003677">
    <property type="term" value="F:DNA binding"/>
    <property type="evidence" value="ECO:0007669"/>
    <property type="project" value="UniProtKB-KW"/>
</dbReference>